<dbReference type="AlphaFoldDB" id="Q6ILV4"/>
<dbReference type="EMBL" id="BK001912">
    <property type="protein sequence ID" value="DAA02758.1"/>
    <property type="molecule type" value="Genomic_DNA"/>
</dbReference>
<feature type="region of interest" description="Disordered" evidence="1">
    <location>
        <begin position="32"/>
        <end position="61"/>
    </location>
</feature>
<evidence type="ECO:0000313" key="2">
    <source>
        <dbReference type="EMBL" id="DAA02758.1"/>
    </source>
</evidence>
<organism evidence="2">
    <name type="scientific">Drosophila melanogaster</name>
    <name type="common">Fruit fly</name>
    <dbReference type="NCBI Taxonomy" id="7227"/>
    <lineage>
        <taxon>Eukaryota</taxon>
        <taxon>Metazoa</taxon>
        <taxon>Ecdysozoa</taxon>
        <taxon>Arthropoda</taxon>
        <taxon>Hexapoda</taxon>
        <taxon>Insecta</taxon>
        <taxon>Pterygota</taxon>
        <taxon>Neoptera</taxon>
        <taxon>Endopterygota</taxon>
        <taxon>Diptera</taxon>
        <taxon>Brachycera</taxon>
        <taxon>Muscomorpha</taxon>
        <taxon>Ephydroidea</taxon>
        <taxon>Drosophilidae</taxon>
        <taxon>Drosophila</taxon>
        <taxon>Sophophora</taxon>
    </lineage>
</organism>
<evidence type="ECO:0000256" key="1">
    <source>
        <dbReference type="SAM" id="MobiDB-lite"/>
    </source>
</evidence>
<sequence length="61" mass="6931">MRRRTGGKWEGKLRKQAQLEITIKHMIRSSKIAQAGKWGGGRGGRNGAQRRDELESKNLEI</sequence>
<feature type="compositionally biased region" description="Gly residues" evidence="1">
    <location>
        <begin position="37"/>
        <end position="46"/>
    </location>
</feature>
<gene>
    <name evidence="2" type="ORF">HDC08278</name>
</gene>
<proteinExistence type="predicted"/>
<reference evidence="2" key="1">
    <citation type="journal article" date="2003" name="Genome Biol.">
        <title>An integrated gene annotation and transcriptional profiling approach towards the full gene content of the Drosophila genome.</title>
        <authorList>
            <person name="Hild M."/>
            <person name="Beckmann B."/>
            <person name="Haas S.A."/>
            <person name="Koch B."/>
            <person name="Solovyev V."/>
            <person name="Busold C."/>
            <person name="Fellenberg K."/>
            <person name="Boutros M."/>
            <person name="Vingron M."/>
            <person name="Sauer F."/>
            <person name="Hoheisel J.D."/>
            <person name="Paro R."/>
        </authorList>
    </citation>
    <scope>NUCLEOTIDE SEQUENCE</scope>
</reference>
<name>Q6ILV4_DROME</name>
<accession>Q6ILV4</accession>
<protein>
    <submittedName>
        <fullName evidence="2">HDC08278</fullName>
    </submittedName>
</protein>
<feature type="compositionally biased region" description="Basic and acidic residues" evidence="1">
    <location>
        <begin position="49"/>
        <end position="61"/>
    </location>
</feature>